<accession>W4VCD0</accession>
<reference evidence="1" key="1">
    <citation type="journal article" date="2014" name="Genome Announc.">
        <title>Draft Genome Sequence of Clostridium straminisolvens Strain JCM 21531T, Isolated from a Cellulose-Degrading Bacterial Community.</title>
        <authorList>
            <person name="Yuki M."/>
            <person name="Oshima K."/>
            <person name="Suda W."/>
            <person name="Sakamoto M."/>
            <person name="Kitamura K."/>
            <person name="Iida T."/>
            <person name="Hattori M."/>
            <person name="Ohkuma M."/>
        </authorList>
    </citation>
    <scope>NUCLEOTIDE SEQUENCE [LARGE SCALE GENOMIC DNA]</scope>
    <source>
        <strain evidence="1">JCM 21531</strain>
    </source>
</reference>
<protein>
    <submittedName>
        <fullName evidence="1">Uncharacterized protein</fullName>
    </submittedName>
</protein>
<dbReference type="RefSeq" id="WP_201768062.1">
    <property type="nucleotide sequence ID" value="NZ_BAVR01000069.1"/>
</dbReference>
<sequence>MNEVKKNINEKKEIFKKIHDNYMNMNRMMAEEMKIASLHGVITGENREQMWMNFLEI</sequence>
<dbReference type="Proteomes" id="UP000019109">
    <property type="component" value="Unassembled WGS sequence"/>
</dbReference>
<evidence type="ECO:0000313" key="2">
    <source>
        <dbReference type="Proteomes" id="UP000019109"/>
    </source>
</evidence>
<keyword evidence="2" id="KW-1185">Reference proteome</keyword>
<gene>
    <name evidence="1" type="ORF">JCM21531_4014</name>
</gene>
<evidence type="ECO:0000313" key="1">
    <source>
        <dbReference type="EMBL" id="GAE90404.1"/>
    </source>
</evidence>
<name>W4VCD0_9FIRM</name>
<comment type="caution">
    <text evidence="1">The sequence shown here is derived from an EMBL/GenBank/DDBJ whole genome shotgun (WGS) entry which is preliminary data.</text>
</comment>
<proteinExistence type="predicted"/>
<organism evidence="1 2">
    <name type="scientific">Acetivibrio straminisolvens JCM 21531</name>
    <dbReference type="NCBI Taxonomy" id="1294263"/>
    <lineage>
        <taxon>Bacteria</taxon>
        <taxon>Bacillati</taxon>
        <taxon>Bacillota</taxon>
        <taxon>Clostridia</taxon>
        <taxon>Eubacteriales</taxon>
        <taxon>Oscillospiraceae</taxon>
        <taxon>Acetivibrio</taxon>
    </lineage>
</organism>
<dbReference type="EMBL" id="BAVR01000069">
    <property type="protein sequence ID" value="GAE90404.1"/>
    <property type="molecule type" value="Genomic_DNA"/>
</dbReference>
<dbReference type="STRING" id="1294263.JCM21531_4014"/>
<dbReference type="AlphaFoldDB" id="W4VCD0"/>